<dbReference type="EMBL" id="VUMB01000010">
    <property type="protein sequence ID" value="MSS39912.1"/>
    <property type="molecule type" value="Genomic_DNA"/>
</dbReference>
<dbReference type="InterPro" id="IPR051082">
    <property type="entry name" value="Pentapeptide-BTB/POZ_domain"/>
</dbReference>
<dbReference type="Pfam" id="PF19062">
    <property type="entry name" value="DUF5758"/>
    <property type="match status" value="1"/>
</dbReference>
<dbReference type="SUPFAM" id="SSF141571">
    <property type="entry name" value="Pentapeptide repeat-like"/>
    <property type="match status" value="1"/>
</dbReference>
<proteinExistence type="predicted"/>
<protein>
    <submittedName>
        <fullName evidence="1">Pentapeptide repeat-containing protein</fullName>
    </submittedName>
</protein>
<organism evidence="1 2">
    <name type="scientific">Clostridium scindens (strain JCM 10418 / VPI 12708)</name>
    <dbReference type="NCBI Taxonomy" id="29347"/>
    <lineage>
        <taxon>Bacteria</taxon>
        <taxon>Bacillati</taxon>
        <taxon>Bacillota</taxon>
        <taxon>Clostridia</taxon>
        <taxon>Lachnospirales</taxon>
        <taxon>Lachnospiraceae</taxon>
    </lineage>
</organism>
<dbReference type="PANTHER" id="PTHR14136:SF17">
    <property type="entry name" value="BTB_POZ DOMAIN-CONTAINING PROTEIN KCTD9"/>
    <property type="match status" value="1"/>
</dbReference>
<dbReference type="PANTHER" id="PTHR14136">
    <property type="entry name" value="BTB_POZ DOMAIN-CONTAINING PROTEIN KCTD9"/>
    <property type="match status" value="1"/>
</dbReference>
<accession>A0A844F2K7</accession>
<dbReference type="Proteomes" id="UP000462363">
    <property type="component" value="Unassembled WGS sequence"/>
</dbReference>
<comment type="caution">
    <text evidence="1">The sequence shown here is derived from an EMBL/GenBank/DDBJ whole genome shotgun (WGS) entry which is preliminary data.</text>
</comment>
<dbReference type="Pfam" id="PF00805">
    <property type="entry name" value="Pentapeptide"/>
    <property type="match status" value="2"/>
</dbReference>
<name>A0A844F2K7_CLOSV</name>
<dbReference type="InterPro" id="IPR043919">
    <property type="entry name" value="DUF5758"/>
</dbReference>
<dbReference type="InterPro" id="IPR001646">
    <property type="entry name" value="5peptide_repeat"/>
</dbReference>
<evidence type="ECO:0000313" key="2">
    <source>
        <dbReference type="Proteomes" id="UP000462363"/>
    </source>
</evidence>
<dbReference type="RefSeq" id="WP_009248779.1">
    <property type="nucleotide sequence ID" value="NZ_AP024846.1"/>
</dbReference>
<sequence>MLRKLTREELEEKIRNRKTAEQLDLHGILLEDMDLSGWDLHNINFNKSDIRNVNLDGANMAYIKADNAFFGGSTFRGTNLSGADLHSADLRGCNMAGADIRGANMLASALERADLTDIKTDENTKYFHLYCPETEPFIGWKVCYGRRIVQLLIPRDAKRVSGTTNEVRCDKAKVLTIKSVDYKENYEDAHAYVDENFVYRAGEMVYAKNFNPDRFVDSGGGIHVWMTREEAIAYLG</sequence>
<dbReference type="Gene3D" id="2.160.20.80">
    <property type="entry name" value="E3 ubiquitin-protein ligase SopA"/>
    <property type="match status" value="1"/>
</dbReference>
<reference evidence="1 2" key="1">
    <citation type="submission" date="2019-08" db="EMBL/GenBank/DDBJ databases">
        <title>In-depth cultivation of the pig gut microbiome towards novel bacterial diversity and tailored functional studies.</title>
        <authorList>
            <person name="Wylensek D."/>
            <person name="Hitch T.C.A."/>
            <person name="Clavel T."/>
        </authorList>
    </citation>
    <scope>NUCLEOTIDE SEQUENCE [LARGE SCALE GENOMIC DNA]</scope>
    <source>
        <strain evidence="1 2">BL-389-WT-3D</strain>
    </source>
</reference>
<dbReference type="AlphaFoldDB" id="A0A844F2K7"/>
<evidence type="ECO:0000313" key="1">
    <source>
        <dbReference type="EMBL" id="MSS39912.1"/>
    </source>
</evidence>
<gene>
    <name evidence="1" type="ORF">FYJ37_06000</name>
</gene>